<proteinExistence type="predicted"/>
<evidence type="ECO:0000313" key="1">
    <source>
        <dbReference type="EMBL" id="TWW72888.1"/>
    </source>
</evidence>
<comment type="caution">
    <text evidence="1">The sequence shown here is derived from an EMBL/GenBank/DDBJ whole genome shotgun (WGS) entry which is preliminary data.</text>
</comment>
<name>A0A5C6P198_9TELE</name>
<dbReference type="Proteomes" id="UP000324091">
    <property type="component" value="Chromosome 15"/>
</dbReference>
<gene>
    <name evidence="1" type="ORF">D4764_15G0002820</name>
</gene>
<sequence length="148" mass="16216">MQRCLIYEKSMAAETRNGGISHNNNNNCKDHSRRKLLVGVDLFCLFLGPKIHSRLQKSCACPVSPLVSMEVVLVAVFLHKFPLPPHQRGFFCNDNSIKLTYKSSTVSNTALTAVGIAVPVVSVSPAAVRREERGERDGIGTVLPVVGW</sequence>
<accession>A0A5C6P198</accession>
<evidence type="ECO:0000313" key="2">
    <source>
        <dbReference type="Proteomes" id="UP000324091"/>
    </source>
</evidence>
<dbReference type="EMBL" id="RHFK02000007">
    <property type="protein sequence ID" value="TWW72888.1"/>
    <property type="molecule type" value="Genomic_DNA"/>
</dbReference>
<organism evidence="1 2">
    <name type="scientific">Takifugu flavidus</name>
    <name type="common">sansaifugu</name>
    <dbReference type="NCBI Taxonomy" id="433684"/>
    <lineage>
        <taxon>Eukaryota</taxon>
        <taxon>Metazoa</taxon>
        <taxon>Chordata</taxon>
        <taxon>Craniata</taxon>
        <taxon>Vertebrata</taxon>
        <taxon>Euteleostomi</taxon>
        <taxon>Actinopterygii</taxon>
        <taxon>Neopterygii</taxon>
        <taxon>Teleostei</taxon>
        <taxon>Neoteleostei</taxon>
        <taxon>Acanthomorphata</taxon>
        <taxon>Eupercaria</taxon>
        <taxon>Tetraodontiformes</taxon>
        <taxon>Tetradontoidea</taxon>
        <taxon>Tetraodontidae</taxon>
        <taxon>Takifugu</taxon>
    </lineage>
</organism>
<reference evidence="1 2" key="1">
    <citation type="submission" date="2019-04" db="EMBL/GenBank/DDBJ databases">
        <title>Chromosome genome assembly for Takifugu flavidus.</title>
        <authorList>
            <person name="Xiao S."/>
        </authorList>
    </citation>
    <scope>NUCLEOTIDE SEQUENCE [LARGE SCALE GENOMIC DNA]</scope>
    <source>
        <strain evidence="1">HTHZ2018</strain>
        <tissue evidence="1">Muscle</tissue>
    </source>
</reference>
<keyword evidence="2" id="KW-1185">Reference proteome</keyword>
<dbReference type="AlphaFoldDB" id="A0A5C6P198"/>
<protein>
    <submittedName>
        <fullName evidence="1">Uncharacterized protein</fullName>
    </submittedName>
</protein>